<comment type="caution">
    <text evidence="2">The sequence shown here is derived from an EMBL/GenBank/DDBJ whole genome shotgun (WGS) entry which is preliminary data.</text>
</comment>
<reference evidence="2 3" key="1">
    <citation type="submission" date="2020-08" db="EMBL/GenBank/DDBJ databases">
        <title>The genome sequence of Novosphingobium flavum 4Y4.</title>
        <authorList>
            <person name="Liu Y."/>
        </authorList>
    </citation>
    <scope>NUCLEOTIDE SEQUENCE [LARGE SCALE GENOMIC DNA]</scope>
    <source>
        <strain evidence="2 3">4Y4</strain>
    </source>
</reference>
<evidence type="ECO:0000256" key="1">
    <source>
        <dbReference type="SAM" id="SignalP"/>
    </source>
</evidence>
<name>A0A7X1KE00_9SPHN</name>
<sequence length="262" mass="27970">MIRADQLGFQRVALRVAAGLALGASALAGGCAAPTSYMGLNLTAPDLPAELRDLARRAQAGDKQAQLDLGIAFEEGHGVARNLRRAARLYAQAGSDSGGKSTFFVPTSPGGAVSTISASSGPHSPGLLAAKQRLGQIEFKARQLDSALVTVVGSPHYLGISNICNDEPAIIAQVAPYSVSDCRAVIYNIEIKKGLYIDVVDLTLITEDQDAIQNVPIPFGLMDPSESELYTESDKHARFEVKFRTFSGAFRKYNVLIYASRR</sequence>
<gene>
    <name evidence="2" type="ORF">H7F49_18520</name>
</gene>
<feature type="chain" id="PRO_5030702230" evidence="1">
    <location>
        <begin position="29"/>
        <end position="262"/>
    </location>
</feature>
<dbReference type="PROSITE" id="PS51257">
    <property type="entry name" value="PROKAR_LIPOPROTEIN"/>
    <property type="match status" value="1"/>
</dbReference>
<proteinExistence type="predicted"/>
<feature type="signal peptide" evidence="1">
    <location>
        <begin position="1"/>
        <end position="28"/>
    </location>
</feature>
<keyword evidence="3" id="KW-1185">Reference proteome</keyword>
<evidence type="ECO:0000313" key="3">
    <source>
        <dbReference type="Proteomes" id="UP000520156"/>
    </source>
</evidence>
<protein>
    <submittedName>
        <fullName evidence="2">Sel1 repeat family protein</fullName>
    </submittedName>
</protein>
<dbReference type="Proteomes" id="UP000520156">
    <property type="component" value="Unassembled WGS sequence"/>
</dbReference>
<keyword evidence="1" id="KW-0732">Signal</keyword>
<dbReference type="EMBL" id="JACLAU010000070">
    <property type="protein sequence ID" value="MBC2653677.1"/>
    <property type="molecule type" value="Genomic_DNA"/>
</dbReference>
<dbReference type="RefSeq" id="WP_185685049.1">
    <property type="nucleotide sequence ID" value="NZ_JACLAU010000070.1"/>
</dbReference>
<dbReference type="AlphaFoldDB" id="A0A7X1KE00"/>
<organism evidence="2 3">
    <name type="scientific">Novosphingobium aerophilum</name>
    <dbReference type="NCBI Taxonomy" id="2839843"/>
    <lineage>
        <taxon>Bacteria</taxon>
        <taxon>Pseudomonadati</taxon>
        <taxon>Pseudomonadota</taxon>
        <taxon>Alphaproteobacteria</taxon>
        <taxon>Sphingomonadales</taxon>
        <taxon>Sphingomonadaceae</taxon>
        <taxon>Novosphingobium</taxon>
    </lineage>
</organism>
<dbReference type="SUPFAM" id="SSF81901">
    <property type="entry name" value="HCP-like"/>
    <property type="match status" value="1"/>
</dbReference>
<dbReference type="Gene3D" id="1.25.40.10">
    <property type="entry name" value="Tetratricopeptide repeat domain"/>
    <property type="match status" value="1"/>
</dbReference>
<dbReference type="InterPro" id="IPR011990">
    <property type="entry name" value="TPR-like_helical_dom_sf"/>
</dbReference>
<accession>A0A7X1KE00</accession>
<evidence type="ECO:0000313" key="2">
    <source>
        <dbReference type="EMBL" id="MBC2653677.1"/>
    </source>
</evidence>